<gene>
    <name evidence="2" type="ORF">CH378_18045</name>
</gene>
<accession>A0ABX4N4Z1</accession>
<protein>
    <submittedName>
        <fullName evidence="2">Uncharacterized protein</fullName>
    </submittedName>
</protein>
<proteinExistence type="predicted"/>
<keyword evidence="3" id="KW-1185">Reference proteome</keyword>
<organism evidence="2 3">
    <name type="scientific">Leptospira kmetyi</name>
    <dbReference type="NCBI Taxonomy" id="408139"/>
    <lineage>
        <taxon>Bacteria</taxon>
        <taxon>Pseudomonadati</taxon>
        <taxon>Spirochaetota</taxon>
        <taxon>Spirochaetia</taxon>
        <taxon>Leptospirales</taxon>
        <taxon>Leptospiraceae</taxon>
        <taxon>Leptospira</taxon>
    </lineage>
</organism>
<feature type="signal peptide" evidence="1">
    <location>
        <begin position="1"/>
        <end position="24"/>
    </location>
</feature>
<evidence type="ECO:0000313" key="3">
    <source>
        <dbReference type="Proteomes" id="UP000231919"/>
    </source>
</evidence>
<reference evidence="2 3" key="1">
    <citation type="submission" date="2017-07" db="EMBL/GenBank/DDBJ databases">
        <title>Leptospira spp. isolated from tropical soils.</title>
        <authorList>
            <person name="Thibeaux R."/>
            <person name="Iraola G."/>
            <person name="Ferres I."/>
            <person name="Bierque E."/>
            <person name="Girault D."/>
            <person name="Soupe-Gilbert M.-E."/>
            <person name="Picardeau M."/>
            <person name="Goarant C."/>
        </authorList>
    </citation>
    <scope>NUCLEOTIDE SEQUENCE [LARGE SCALE GENOMIC DNA]</scope>
    <source>
        <strain evidence="2 3">JW2-C-B1</strain>
    </source>
</reference>
<evidence type="ECO:0000313" key="2">
    <source>
        <dbReference type="EMBL" id="PJZ28380.1"/>
    </source>
</evidence>
<comment type="caution">
    <text evidence="2">The sequence shown here is derived from an EMBL/GenBank/DDBJ whole genome shotgun (WGS) entry which is preliminary data.</text>
</comment>
<sequence length="61" mass="7038">MKPNKFKLNFITLSSLVFQFVAEAAIFIKFSPDSDQKISDSVKNEIHKSVKKFQIPPLRIQ</sequence>
<feature type="chain" id="PRO_5046483447" evidence="1">
    <location>
        <begin position="25"/>
        <end position="61"/>
    </location>
</feature>
<evidence type="ECO:0000256" key="1">
    <source>
        <dbReference type="SAM" id="SignalP"/>
    </source>
</evidence>
<keyword evidence="1" id="KW-0732">Signal</keyword>
<name>A0ABX4N4Z1_9LEPT</name>
<dbReference type="Proteomes" id="UP000231919">
    <property type="component" value="Unassembled WGS sequence"/>
</dbReference>
<dbReference type="EMBL" id="NPDP01000040">
    <property type="protein sequence ID" value="PJZ28380.1"/>
    <property type="molecule type" value="Genomic_DNA"/>
</dbReference>